<evidence type="ECO:0000313" key="2">
    <source>
        <dbReference type="Proteomes" id="UP001319870"/>
    </source>
</evidence>
<accession>A0ABS7ZJR7</accession>
<dbReference type="EMBL" id="JAIXCQ010000021">
    <property type="protein sequence ID" value="MCA5895256.1"/>
    <property type="molecule type" value="Genomic_DNA"/>
</dbReference>
<gene>
    <name evidence="1" type="ORF">LEP48_18165</name>
</gene>
<dbReference type="Proteomes" id="UP001319870">
    <property type="component" value="Unassembled WGS sequence"/>
</dbReference>
<keyword evidence="1" id="KW-0808">Transferase</keyword>
<comment type="caution">
    <text evidence="1">The sequence shown here is derived from an EMBL/GenBank/DDBJ whole genome shotgun (WGS) entry which is preliminary data.</text>
</comment>
<name>A0ABS7ZJR7_9MICO</name>
<dbReference type="InterPro" id="IPR004381">
    <property type="entry name" value="Glycerate_kinase"/>
</dbReference>
<protein>
    <submittedName>
        <fullName evidence="1">Glycerate kinase</fullName>
    </submittedName>
</protein>
<keyword evidence="2" id="KW-1185">Reference proteome</keyword>
<dbReference type="InterPro" id="IPR018197">
    <property type="entry name" value="Glycerate_kinase_RE-like"/>
</dbReference>
<dbReference type="Pfam" id="PF02595">
    <property type="entry name" value="Gly_kinase"/>
    <property type="match status" value="1"/>
</dbReference>
<organism evidence="1 2">
    <name type="scientific">Isoptericola luteus</name>
    <dbReference type="NCBI Taxonomy" id="2879484"/>
    <lineage>
        <taxon>Bacteria</taxon>
        <taxon>Bacillati</taxon>
        <taxon>Actinomycetota</taxon>
        <taxon>Actinomycetes</taxon>
        <taxon>Micrococcales</taxon>
        <taxon>Promicromonosporaceae</taxon>
        <taxon>Isoptericola</taxon>
    </lineage>
</organism>
<proteinExistence type="predicted"/>
<sequence>MEREDRGTGRGARHALLCVVVGEGSGPGAAALADAWAAGAPRCTVETVALGAGNPHVPGRGAGASGPAPRPSGVFVPLTDLGLSTTREVVAPDVALLRERVPGADVVVVHVTELDAQALAGGPVADVAGAATAHAVPVVVLADRVLVTRRQWSAAGVSGVYELGPAGGHDDAGRQAAVARVARTWAPSWAAPEG</sequence>
<dbReference type="GO" id="GO:0016301">
    <property type="term" value="F:kinase activity"/>
    <property type="evidence" value="ECO:0007669"/>
    <property type="project" value="UniProtKB-KW"/>
</dbReference>
<dbReference type="Gene3D" id="3.40.50.10350">
    <property type="entry name" value="Glycerate kinase, domain 1"/>
    <property type="match status" value="1"/>
</dbReference>
<reference evidence="1 2" key="1">
    <citation type="submission" date="2021-09" db="EMBL/GenBank/DDBJ databases">
        <title>Isoptericola luteus sp. nov., a novel bacterium isolated from Harbin, the capital city of Heilongjiang province.</title>
        <authorList>
            <person name="Li J."/>
        </authorList>
    </citation>
    <scope>NUCLEOTIDE SEQUENCE [LARGE SCALE GENOMIC DNA]</scope>
    <source>
        <strain evidence="1 2">NEAU-Y5</strain>
    </source>
</reference>
<dbReference type="RefSeq" id="WP_225566970.1">
    <property type="nucleotide sequence ID" value="NZ_JAIXCQ010000021.1"/>
</dbReference>
<evidence type="ECO:0000313" key="1">
    <source>
        <dbReference type="EMBL" id="MCA5895256.1"/>
    </source>
</evidence>
<keyword evidence="1" id="KW-0418">Kinase</keyword>